<dbReference type="PANTHER" id="PTHR33713">
    <property type="entry name" value="ANTITOXIN YAFN-RELATED"/>
    <property type="match status" value="1"/>
</dbReference>
<dbReference type="InterPro" id="IPR036165">
    <property type="entry name" value="YefM-like_sf"/>
</dbReference>
<evidence type="ECO:0000256" key="1">
    <source>
        <dbReference type="ARBA" id="ARBA00009981"/>
    </source>
</evidence>
<dbReference type="STRING" id="267212.GCA_001063965_00265"/>
<dbReference type="Gene3D" id="3.40.1620.10">
    <property type="entry name" value="YefM-like domain"/>
    <property type="match status" value="1"/>
</dbReference>
<comment type="similarity">
    <text evidence="1 2">Belongs to the phD/YefM antitoxin family.</text>
</comment>
<dbReference type="OrthoDB" id="9802003at2"/>
<name>F2BF21_9NEIS</name>
<keyword evidence="4" id="KW-1185">Reference proteome</keyword>
<protein>
    <recommendedName>
        <fullName evidence="2">Antitoxin</fullName>
    </recommendedName>
</protein>
<comment type="caution">
    <text evidence="3">The sequence shown here is derived from an EMBL/GenBank/DDBJ whole genome shotgun (WGS) entry which is preliminary data.</text>
</comment>
<reference evidence="3 4" key="1">
    <citation type="submission" date="2011-02" db="EMBL/GenBank/DDBJ databases">
        <authorList>
            <person name="Muzny D."/>
            <person name="Qin X."/>
            <person name="Deng J."/>
            <person name="Jiang H."/>
            <person name="Liu Y."/>
            <person name="Qu J."/>
            <person name="Song X.-Z."/>
            <person name="Zhang L."/>
            <person name="Thornton R."/>
            <person name="Coyle M."/>
            <person name="Francisco L."/>
            <person name="Jackson L."/>
            <person name="Javaid M."/>
            <person name="Korchina V."/>
            <person name="Kovar C."/>
            <person name="Mata R."/>
            <person name="Mathew T."/>
            <person name="Ngo R."/>
            <person name="Nguyen L."/>
            <person name="Nguyen N."/>
            <person name="Okwuonu G."/>
            <person name="Ongeri F."/>
            <person name="Pham C."/>
            <person name="Simmons D."/>
            <person name="Wilczek-Boney K."/>
            <person name="Hale W."/>
            <person name="Jakkamsetti A."/>
            <person name="Pham P."/>
            <person name="Ruth R."/>
            <person name="San Lucas F."/>
            <person name="Warren J."/>
            <person name="Zhang J."/>
            <person name="Zhao Z."/>
            <person name="Zhou C."/>
            <person name="Zhu D."/>
            <person name="Lee S."/>
            <person name="Bess C."/>
            <person name="Blankenburg K."/>
            <person name="Forbes L."/>
            <person name="Fu Q."/>
            <person name="Gubbala S."/>
            <person name="Hirani K."/>
            <person name="Jayaseelan J.C."/>
            <person name="Lara F."/>
            <person name="Munidasa M."/>
            <person name="Palculict T."/>
            <person name="Patil S."/>
            <person name="Pu L.-L."/>
            <person name="Saada N."/>
            <person name="Tang L."/>
            <person name="Weissenberger G."/>
            <person name="Zhu Y."/>
            <person name="Hemphill L."/>
            <person name="Shang Y."/>
            <person name="Youmans B."/>
            <person name="Ayvaz T."/>
            <person name="Ross M."/>
            <person name="Santibanez J."/>
            <person name="Aqrawi P."/>
            <person name="Gross S."/>
            <person name="Joshi V."/>
            <person name="Fowler G."/>
            <person name="Nazareth L."/>
            <person name="Reid J."/>
            <person name="Worley K."/>
            <person name="Petrosino J."/>
            <person name="Highlander S."/>
            <person name="Gibbs R."/>
        </authorList>
    </citation>
    <scope>NUCLEOTIDE SEQUENCE [LARGE SCALE GENOMIC DNA]</scope>
    <source>
        <strain evidence="3 4">ATCC BAA-1200</strain>
    </source>
</reference>
<dbReference type="NCBIfam" id="TIGR01552">
    <property type="entry name" value="phd_fam"/>
    <property type="match status" value="1"/>
</dbReference>
<dbReference type="InterPro" id="IPR051405">
    <property type="entry name" value="phD/YefM_antitoxin"/>
</dbReference>
<evidence type="ECO:0000313" key="3">
    <source>
        <dbReference type="EMBL" id="EGF08893.1"/>
    </source>
</evidence>
<accession>F2BF21</accession>
<dbReference type="PANTHER" id="PTHR33713:SF6">
    <property type="entry name" value="ANTITOXIN YEFM"/>
    <property type="match status" value="1"/>
</dbReference>
<dbReference type="InterPro" id="IPR006442">
    <property type="entry name" value="Antitoxin_Phd/YefM"/>
</dbReference>
<sequence length="83" mass="8520">MYAVHASELRKNLAATLDRVADNAEPVLITRSGGAAAVLLDINEYNALAETAYLLASPANAARLAKGVADVAAGRTAVRGLAE</sequence>
<dbReference type="HOGENOM" id="CLU_155837_1_0_4"/>
<evidence type="ECO:0000313" key="4">
    <source>
        <dbReference type="Proteomes" id="UP000004105"/>
    </source>
</evidence>
<dbReference type="EMBL" id="AFAY01000048">
    <property type="protein sequence ID" value="EGF08893.1"/>
    <property type="molecule type" value="Genomic_DNA"/>
</dbReference>
<dbReference type="AlphaFoldDB" id="F2BF21"/>
<gene>
    <name evidence="3" type="primary">yefM</name>
    <name evidence="3" type="ORF">HMPREF9123_2328</name>
</gene>
<organism evidence="3 4">
    <name type="scientific">Neisseria bacilliformis ATCC BAA-1200</name>
    <dbReference type="NCBI Taxonomy" id="888742"/>
    <lineage>
        <taxon>Bacteria</taxon>
        <taxon>Pseudomonadati</taxon>
        <taxon>Pseudomonadota</taxon>
        <taxon>Betaproteobacteria</taxon>
        <taxon>Neisseriales</taxon>
        <taxon>Neisseriaceae</taxon>
        <taxon>Neisseria</taxon>
    </lineage>
</organism>
<dbReference type="Pfam" id="PF02604">
    <property type="entry name" value="PhdYeFM_antitox"/>
    <property type="match status" value="1"/>
</dbReference>
<evidence type="ECO:0000256" key="2">
    <source>
        <dbReference type="RuleBase" id="RU362080"/>
    </source>
</evidence>
<dbReference type="RefSeq" id="WP_007343333.1">
    <property type="nucleotide sequence ID" value="NZ_GL878494.1"/>
</dbReference>
<proteinExistence type="inferred from homology"/>
<comment type="function">
    <text evidence="2">Antitoxin component of a type II toxin-antitoxin (TA) system.</text>
</comment>
<dbReference type="Gene3D" id="6.10.250.330">
    <property type="match status" value="1"/>
</dbReference>
<dbReference type="SUPFAM" id="SSF143120">
    <property type="entry name" value="YefM-like"/>
    <property type="match status" value="1"/>
</dbReference>
<dbReference type="Proteomes" id="UP000004105">
    <property type="component" value="Unassembled WGS sequence"/>
</dbReference>